<dbReference type="InterPro" id="IPR027417">
    <property type="entry name" value="P-loop_NTPase"/>
</dbReference>
<dbReference type="EMBL" id="JAGZSV010000037">
    <property type="protein sequence ID" value="MBS6940509.1"/>
    <property type="molecule type" value="Genomic_DNA"/>
</dbReference>
<protein>
    <submittedName>
        <fullName evidence="1">Uncharacterized protein</fullName>
    </submittedName>
</protein>
<organism evidence="1 2">
    <name type="scientific">Slackia piriformis</name>
    <dbReference type="NCBI Taxonomy" id="626934"/>
    <lineage>
        <taxon>Bacteria</taxon>
        <taxon>Bacillati</taxon>
        <taxon>Actinomycetota</taxon>
        <taxon>Coriobacteriia</taxon>
        <taxon>Eggerthellales</taxon>
        <taxon>Eggerthellaceae</taxon>
        <taxon>Slackia</taxon>
    </lineage>
</organism>
<dbReference type="Proteomes" id="UP000727506">
    <property type="component" value="Unassembled WGS sequence"/>
</dbReference>
<dbReference type="AlphaFoldDB" id="A0A943UWP7"/>
<gene>
    <name evidence="1" type="ORF">KH142_03325</name>
</gene>
<dbReference type="Gene3D" id="3.40.50.300">
    <property type="entry name" value="P-loop containing nucleotide triphosphate hydrolases"/>
    <property type="match status" value="1"/>
</dbReference>
<sequence>MLLILTGDVQIGKTRWLQNAVTRLEEAGVPCRGVLAPGTWIEKADGSFEKTGIDNLLLPGHEIVPFARRADLARKDGLFDAESQAGRAQLKWHISDEAIARVNGHLRALRESGAEPPAESEHENHSDGMKACACGSPNSPYGMPVESHAPQRKASVRADACPPADARSFAREGTTRKAVLFIDELGQLELMHDGGLTEAVALLEQGPRDRYEHAVVIARDKFDLPERVRRRFGAKWGGSACIAPDDGAWHAWVEPLLERL</sequence>
<reference evidence="1" key="1">
    <citation type="submission" date="2021-02" db="EMBL/GenBank/DDBJ databases">
        <title>Infant gut strain persistence is associated with maternal origin, phylogeny, and functional potential including surface adhesion and iron acquisition.</title>
        <authorList>
            <person name="Lou Y.C."/>
        </authorList>
    </citation>
    <scope>NUCLEOTIDE SEQUENCE</scope>
    <source>
        <strain evidence="1">L2_039_000G1_dasL2_039_000G1_concoct_11</strain>
    </source>
</reference>
<evidence type="ECO:0000313" key="2">
    <source>
        <dbReference type="Proteomes" id="UP000727506"/>
    </source>
</evidence>
<name>A0A943UWP7_9ACTN</name>
<evidence type="ECO:0000313" key="1">
    <source>
        <dbReference type="EMBL" id="MBS6940509.1"/>
    </source>
</evidence>
<accession>A0A943UWP7</accession>
<proteinExistence type="predicted"/>
<comment type="caution">
    <text evidence="1">The sequence shown here is derived from an EMBL/GenBank/DDBJ whole genome shotgun (WGS) entry which is preliminary data.</text>
</comment>